<comment type="caution">
    <text evidence="2">The sequence shown here is derived from an EMBL/GenBank/DDBJ whole genome shotgun (WGS) entry which is preliminary data.</text>
</comment>
<organism evidence="2 3">
    <name type="scientific">Prorocentrum cordatum</name>
    <dbReference type="NCBI Taxonomy" id="2364126"/>
    <lineage>
        <taxon>Eukaryota</taxon>
        <taxon>Sar</taxon>
        <taxon>Alveolata</taxon>
        <taxon>Dinophyceae</taxon>
        <taxon>Prorocentrales</taxon>
        <taxon>Prorocentraceae</taxon>
        <taxon>Prorocentrum</taxon>
    </lineage>
</organism>
<evidence type="ECO:0000313" key="3">
    <source>
        <dbReference type="Proteomes" id="UP001189429"/>
    </source>
</evidence>
<dbReference type="Proteomes" id="UP001189429">
    <property type="component" value="Unassembled WGS sequence"/>
</dbReference>
<name>A0ABN9W6A6_9DINO</name>
<proteinExistence type="predicted"/>
<accession>A0ABN9W6A6</accession>
<evidence type="ECO:0000256" key="1">
    <source>
        <dbReference type="SAM" id="MobiDB-lite"/>
    </source>
</evidence>
<keyword evidence="3" id="KW-1185">Reference proteome</keyword>
<feature type="region of interest" description="Disordered" evidence="1">
    <location>
        <begin position="1"/>
        <end position="45"/>
    </location>
</feature>
<feature type="compositionally biased region" description="Basic and acidic residues" evidence="1">
    <location>
        <begin position="250"/>
        <end position="260"/>
    </location>
</feature>
<dbReference type="EMBL" id="CAUYUJ010018214">
    <property type="protein sequence ID" value="CAK0881666.1"/>
    <property type="molecule type" value="Genomic_DNA"/>
</dbReference>
<sequence length="375" mass="39227">RGRCRIKGPPRKATAASRRARATPAAMGGGGKGKGKSKGSSGDDEFDKIAKRATWLNHNVFTESQINNDAVNAVAGMGIARAMALFKEIEEKVDEIRNPSNYLCAAAKKEGFHAPDQGKGGGGKSASGGKSAWKGKTIHAGASGDVNPKVQKRAEWLNDKVFTDRPINRKAMEIMSTLDIPSAMSLFRELEEMGDSCRNPSGFLVSRSRDGSSSPAIIAAAPRDKGDKGKGKGKGDKGKGKGGGGGKSGASDEDRIEKRAQWLNKNTFVDRPLDDDSVCALMGMDLGTAMDIFQELEEKSVGNPSAYVKKAAKAMGLAPAEDAAPPPRSKGGGKSKNPKPPPPPRGTISTIGKDPKKRPAPGDGPPAKKRAVGSG</sequence>
<feature type="compositionally biased region" description="Low complexity" evidence="1">
    <location>
        <begin position="11"/>
        <end position="26"/>
    </location>
</feature>
<evidence type="ECO:0000313" key="2">
    <source>
        <dbReference type="EMBL" id="CAK0881666.1"/>
    </source>
</evidence>
<reference evidence="2" key="1">
    <citation type="submission" date="2023-10" db="EMBL/GenBank/DDBJ databases">
        <authorList>
            <person name="Chen Y."/>
            <person name="Shah S."/>
            <person name="Dougan E. K."/>
            <person name="Thang M."/>
            <person name="Chan C."/>
        </authorList>
    </citation>
    <scope>NUCLEOTIDE SEQUENCE [LARGE SCALE GENOMIC DNA]</scope>
</reference>
<feature type="compositionally biased region" description="Low complexity" evidence="1">
    <location>
        <begin position="212"/>
        <end position="221"/>
    </location>
</feature>
<protein>
    <submittedName>
        <fullName evidence="2">Uncharacterized protein</fullName>
    </submittedName>
</protein>
<feature type="non-terminal residue" evidence="2">
    <location>
        <position position="1"/>
    </location>
</feature>
<feature type="compositionally biased region" description="Basic residues" evidence="1">
    <location>
        <begin position="1"/>
        <end position="10"/>
    </location>
</feature>
<feature type="compositionally biased region" description="Basic and acidic residues" evidence="1">
    <location>
        <begin position="222"/>
        <end position="239"/>
    </location>
</feature>
<feature type="region of interest" description="Disordered" evidence="1">
    <location>
        <begin position="113"/>
        <end position="145"/>
    </location>
</feature>
<gene>
    <name evidence="2" type="ORF">PCOR1329_LOCUS64433</name>
</gene>
<feature type="region of interest" description="Disordered" evidence="1">
    <location>
        <begin position="201"/>
        <end position="270"/>
    </location>
</feature>
<feature type="region of interest" description="Disordered" evidence="1">
    <location>
        <begin position="309"/>
        <end position="375"/>
    </location>
</feature>